<keyword evidence="4" id="KW-1185">Reference proteome</keyword>
<feature type="repeat" description="RCC1" evidence="1">
    <location>
        <begin position="202"/>
        <end position="254"/>
    </location>
</feature>
<dbReference type="Pfam" id="PF00415">
    <property type="entry name" value="RCC1"/>
    <property type="match status" value="2"/>
</dbReference>
<dbReference type="InterPro" id="IPR028641">
    <property type="entry name" value="RCC2"/>
</dbReference>
<feature type="repeat" description="RCC1" evidence="1">
    <location>
        <begin position="407"/>
        <end position="463"/>
    </location>
</feature>
<evidence type="ECO:0000313" key="3">
    <source>
        <dbReference type="EMBL" id="KAL3800258.1"/>
    </source>
</evidence>
<feature type="repeat" description="RCC1" evidence="1">
    <location>
        <begin position="512"/>
        <end position="565"/>
    </location>
</feature>
<organism evidence="3 4">
    <name type="scientific">Cyclotella atomus</name>
    <dbReference type="NCBI Taxonomy" id="382360"/>
    <lineage>
        <taxon>Eukaryota</taxon>
        <taxon>Sar</taxon>
        <taxon>Stramenopiles</taxon>
        <taxon>Ochrophyta</taxon>
        <taxon>Bacillariophyta</taxon>
        <taxon>Coscinodiscophyceae</taxon>
        <taxon>Thalassiosirophycidae</taxon>
        <taxon>Stephanodiscales</taxon>
        <taxon>Stephanodiscaceae</taxon>
        <taxon>Cyclotella</taxon>
    </lineage>
</organism>
<dbReference type="InterPro" id="IPR000408">
    <property type="entry name" value="Reg_chr_condens"/>
</dbReference>
<dbReference type="PRINTS" id="PR00633">
    <property type="entry name" value="RCCNDNSATION"/>
</dbReference>
<feature type="region of interest" description="Disordered" evidence="2">
    <location>
        <begin position="582"/>
        <end position="616"/>
    </location>
</feature>
<dbReference type="PANTHER" id="PTHR46207:SF1">
    <property type="entry name" value="PROTEIN RCC2"/>
    <property type="match status" value="1"/>
</dbReference>
<dbReference type="Proteomes" id="UP001530400">
    <property type="component" value="Unassembled WGS sequence"/>
</dbReference>
<feature type="compositionally biased region" description="Basic residues" evidence="2">
    <location>
        <begin position="606"/>
        <end position="616"/>
    </location>
</feature>
<feature type="compositionally biased region" description="Polar residues" evidence="2">
    <location>
        <begin position="7"/>
        <end position="23"/>
    </location>
</feature>
<dbReference type="Gene3D" id="2.130.10.30">
    <property type="entry name" value="Regulator of chromosome condensation 1/beta-lactamase-inhibitor protein II"/>
    <property type="match status" value="2"/>
</dbReference>
<feature type="region of interest" description="Disordered" evidence="2">
    <location>
        <begin position="1"/>
        <end position="23"/>
    </location>
</feature>
<feature type="compositionally biased region" description="Low complexity" evidence="2">
    <location>
        <begin position="95"/>
        <end position="123"/>
    </location>
</feature>
<evidence type="ECO:0008006" key="5">
    <source>
        <dbReference type="Google" id="ProtNLM"/>
    </source>
</evidence>
<dbReference type="AlphaFoldDB" id="A0ABD3QIH8"/>
<dbReference type="SUPFAM" id="SSF50985">
    <property type="entry name" value="RCC1/BLIP-II"/>
    <property type="match status" value="1"/>
</dbReference>
<sequence>MPRPRKSTTTSAGQTVSLPSNGTTADITHLSNVLGLSSDIVTDIMTCQGMGVRSSRSTSSAGGAASADGAAAMAAMSNVWGDWMSEEMTGGGGAASSSAQAAAPKTTEESSAPVPSSAPVESSGPRNYILPLSPHKSQPGLLLQTGTLDSTIPGRSSIPKQPRVLDLECPTILFSEAVGGKKFVKVVTSPTSCHSVAITEDGEAYGWGRNETGQLGLGYSSPCVPVPTLLSIGTDATFVSAGVGKYHTLLVTEDGTVHASGGNKCGQLGVNNEKLDGCDKFRKCAVVDYASEEEDGVKIIHAACGENISALISSKGHLYTAGSSEWGQLGNGETGEYIVSAGRLGFANCAKFLRRDMFVESESTSLDGGRVKCTPMADASSIRLQTVSCGRNHLFAVEASSSGGEVPRVFSWGCGDYGTLGHAVQADEYIPRVINAFKGPVFANNHPVDCAAGANCSLVRTKNGHVYYMGKHKNNSEAVMRPSLIDVLANNAHVVTCIGAGSQTVFCSTSNGVTVSSGHGSHGELGYGKGEKKSSSKYEFVNGLDSCIVTGLACGMGHTLFLVQDNDADDAKAIQKIPTLEESDAAELIDQMNAKRGGGEDDGPPKKKAKGRPKKG</sequence>
<dbReference type="EMBL" id="JALLPJ020000164">
    <property type="protein sequence ID" value="KAL3800258.1"/>
    <property type="molecule type" value="Genomic_DNA"/>
</dbReference>
<dbReference type="PROSITE" id="PS50012">
    <property type="entry name" value="RCC1_3"/>
    <property type="match status" value="3"/>
</dbReference>
<feature type="region of interest" description="Disordered" evidence="2">
    <location>
        <begin position="84"/>
        <end position="141"/>
    </location>
</feature>
<gene>
    <name evidence="3" type="ORF">ACHAWO_013840</name>
</gene>
<dbReference type="PANTHER" id="PTHR46207">
    <property type="entry name" value="PROTEIN RCC2"/>
    <property type="match status" value="1"/>
</dbReference>
<evidence type="ECO:0000256" key="2">
    <source>
        <dbReference type="SAM" id="MobiDB-lite"/>
    </source>
</evidence>
<accession>A0ABD3QIH8</accession>
<comment type="caution">
    <text evidence="3">The sequence shown here is derived from an EMBL/GenBank/DDBJ whole genome shotgun (WGS) entry which is preliminary data.</text>
</comment>
<protein>
    <recommendedName>
        <fullName evidence="5">Regulator of chromosome condensation</fullName>
    </recommendedName>
</protein>
<name>A0ABD3QIH8_9STRA</name>
<evidence type="ECO:0000256" key="1">
    <source>
        <dbReference type="PROSITE-ProRule" id="PRU00235"/>
    </source>
</evidence>
<proteinExistence type="predicted"/>
<evidence type="ECO:0000313" key="4">
    <source>
        <dbReference type="Proteomes" id="UP001530400"/>
    </source>
</evidence>
<reference evidence="3 4" key="1">
    <citation type="submission" date="2024-10" db="EMBL/GenBank/DDBJ databases">
        <title>Updated reference genomes for cyclostephanoid diatoms.</title>
        <authorList>
            <person name="Roberts W.R."/>
            <person name="Alverson A.J."/>
        </authorList>
    </citation>
    <scope>NUCLEOTIDE SEQUENCE [LARGE SCALE GENOMIC DNA]</scope>
    <source>
        <strain evidence="3 4">AJA010-31</strain>
    </source>
</reference>
<dbReference type="InterPro" id="IPR009091">
    <property type="entry name" value="RCC1/BLIP-II"/>
</dbReference>